<evidence type="ECO:0008006" key="4">
    <source>
        <dbReference type="Google" id="ProtNLM"/>
    </source>
</evidence>
<feature type="signal peptide" evidence="1">
    <location>
        <begin position="1"/>
        <end position="28"/>
    </location>
</feature>
<keyword evidence="1" id="KW-0732">Signal</keyword>
<dbReference type="EMBL" id="JACHJN010000005">
    <property type="protein sequence ID" value="MBB5957216.1"/>
    <property type="molecule type" value="Genomic_DNA"/>
</dbReference>
<comment type="caution">
    <text evidence="2">The sequence shown here is derived from an EMBL/GenBank/DDBJ whole genome shotgun (WGS) entry which is preliminary data.</text>
</comment>
<sequence>MMTFGSLRLALVVPVAAAAAIFAPAAHAHTTPTPVGEETAFSERDYKNCPDKHVCAYSQPLGKGNQWAKHQNERRCHNLPWAGRSVYNRTDKRITFHRNPDCKGKRFTLDPGQKSGYAGGQPMDEQVWSITIP</sequence>
<keyword evidence="3" id="KW-1185">Reference proteome</keyword>
<evidence type="ECO:0000313" key="2">
    <source>
        <dbReference type="EMBL" id="MBB5957216.1"/>
    </source>
</evidence>
<protein>
    <recommendedName>
        <fullName evidence="4">Peptidase inhibitor family I36</fullName>
    </recommendedName>
</protein>
<organism evidence="2 3">
    <name type="scientific">Saccharothrix tamanrassetensis</name>
    <dbReference type="NCBI Taxonomy" id="1051531"/>
    <lineage>
        <taxon>Bacteria</taxon>
        <taxon>Bacillati</taxon>
        <taxon>Actinomycetota</taxon>
        <taxon>Actinomycetes</taxon>
        <taxon>Pseudonocardiales</taxon>
        <taxon>Pseudonocardiaceae</taxon>
        <taxon>Saccharothrix</taxon>
    </lineage>
</organism>
<dbReference type="Proteomes" id="UP000547510">
    <property type="component" value="Unassembled WGS sequence"/>
</dbReference>
<accession>A0A841CNW6</accession>
<reference evidence="2 3" key="1">
    <citation type="submission" date="2020-08" db="EMBL/GenBank/DDBJ databases">
        <title>Genomic Encyclopedia of Type Strains, Phase III (KMG-III): the genomes of soil and plant-associated and newly described type strains.</title>
        <authorList>
            <person name="Whitman W."/>
        </authorList>
    </citation>
    <scope>NUCLEOTIDE SEQUENCE [LARGE SCALE GENOMIC DNA]</scope>
    <source>
        <strain evidence="2 3">CECT 8640</strain>
    </source>
</reference>
<gene>
    <name evidence="2" type="ORF">FHS29_003809</name>
</gene>
<feature type="chain" id="PRO_5032282238" description="Peptidase inhibitor family I36" evidence="1">
    <location>
        <begin position="29"/>
        <end position="133"/>
    </location>
</feature>
<evidence type="ECO:0000256" key="1">
    <source>
        <dbReference type="SAM" id="SignalP"/>
    </source>
</evidence>
<dbReference type="Pfam" id="PF03995">
    <property type="entry name" value="Inhibitor_I36"/>
    <property type="match status" value="1"/>
</dbReference>
<dbReference type="Gene3D" id="2.60.20.10">
    <property type="entry name" value="Crystallins"/>
    <property type="match status" value="1"/>
</dbReference>
<dbReference type="AlphaFoldDB" id="A0A841CNW6"/>
<evidence type="ECO:0000313" key="3">
    <source>
        <dbReference type="Proteomes" id="UP000547510"/>
    </source>
</evidence>
<name>A0A841CNW6_9PSEU</name>
<proteinExistence type="predicted"/>